<organism evidence="1 2">
    <name type="scientific">Robertmurraya kyonggiensis</name>
    <dbReference type="NCBI Taxonomy" id="1037680"/>
    <lineage>
        <taxon>Bacteria</taxon>
        <taxon>Bacillati</taxon>
        <taxon>Bacillota</taxon>
        <taxon>Bacilli</taxon>
        <taxon>Bacillales</taxon>
        <taxon>Bacillaceae</taxon>
        <taxon>Robertmurraya</taxon>
    </lineage>
</organism>
<dbReference type="OrthoDB" id="2885394at2"/>
<dbReference type="Proteomes" id="UP000307756">
    <property type="component" value="Unassembled WGS sequence"/>
</dbReference>
<keyword evidence="2" id="KW-1185">Reference proteome</keyword>
<dbReference type="RefSeq" id="WP_136833573.1">
    <property type="nucleotide sequence ID" value="NZ_SWBM01000009.1"/>
</dbReference>
<protein>
    <recommendedName>
        <fullName evidence="3">GIY-YIG domain-containing protein</fullName>
    </recommendedName>
</protein>
<comment type="caution">
    <text evidence="1">The sequence shown here is derived from an EMBL/GenBank/DDBJ whole genome shotgun (WGS) entry which is preliminary data.</text>
</comment>
<accession>A0A4U1CXX5</accession>
<gene>
    <name evidence="1" type="ORF">FA727_21660</name>
</gene>
<sequence length="90" mass="10489">MKYFVLYYSTGDCVKGEIYLKGKSKRHMEERIEHYSNGALSTSKNSLITSNLSSAFLREIDLIEYPHLKKTDFAQINEFRSWSTTDIITK</sequence>
<evidence type="ECO:0000313" key="2">
    <source>
        <dbReference type="Proteomes" id="UP000307756"/>
    </source>
</evidence>
<reference evidence="1 2" key="1">
    <citation type="journal article" date="2011" name="J. Microbiol.">
        <title>Bacillus kyonggiensis sp. nov., isolated from soil of a lettuce field.</title>
        <authorList>
            <person name="Dong K."/>
            <person name="Lee S."/>
        </authorList>
    </citation>
    <scope>NUCLEOTIDE SEQUENCE [LARGE SCALE GENOMIC DNA]</scope>
    <source>
        <strain evidence="1 2">NB22</strain>
    </source>
</reference>
<dbReference type="EMBL" id="SWBM01000009">
    <property type="protein sequence ID" value="TKC14370.1"/>
    <property type="molecule type" value="Genomic_DNA"/>
</dbReference>
<proteinExistence type="predicted"/>
<evidence type="ECO:0000313" key="1">
    <source>
        <dbReference type="EMBL" id="TKC14370.1"/>
    </source>
</evidence>
<name>A0A4U1CXX5_9BACI</name>
<evidence type="ECO:0008006" key="3">
    <source>
        <dbReference type="Google" id="ProtNLM"/>
    </source>
</evidence>
<dbReference type="AlphaFoldDB" id="A0A4U1CXX5"/>